<dbReference type="Proteomes" id="UP000217083">
    <property type="component" value="Unassembled WGS sequence"/>
</dbReference>
<comment type="caution">
    <text evidence="1">The sequence shown here is derived from an EMBL/GenBank/DDBJ whole genome shotgun (WGS) entry which is preliminary data.</text>
</comment>
<keyword evidence="2" id="KW-1185">Reference proteome</keyword>
<sequence>MKETKVVNLTNRQHAVNCFNAVWDLLEKVDRTKQEDEEMIHKAHSSFYHWTKVKDVTATNISVGYWQLARVYAVLQIGERALYYAERCLEISFNNNLEPFYMAYAHEALSRAYAVLGKENESSVQKEKCKEIISKIENEEYKQLVENDIHTIESSI</sequence>
<evidence type="ECO:0000313" key="1">
    <source>
        <dbReference type="EMBL" id="OZM56687.1"/>
    </source>
</evidence>
<accession>A0A263BTH7</accession>
<gene>
    <name evidence="1" type="ORF">CIB95_10715</name>
</gene>
<name>A0A263BTH7_9BACI</name>
<reference evidence="2" key="1">
    <citation type="submission" date="2017-08" db="EMBL/GenBank/DDBJ databases">
        <authorList>
            <person name="Huang Z."/>
        </authorList>
    </citation>
    <scope>NUCLEOTIDE SEQUENCE [LARGE SCALE GENOMIC DNA]</scope>
    <source>
        <strain evidence="2">SA5d-4</strain>
    </source>
</reference>
<organism evidence="1 2">
    <name type="scientific">Lottiidibacillus patelloidae</name>
    <dbReference type="NCBI Taxonomy" id="2670334"/>
    <lineage>
        <taxon>Bacteria</taxon>
        <taxon>Bacillati</taxon>
        <taxon>Bacillota</taxon>
        <taxon>Bacilli</taxon>
        <taxon>Bacillales</taxon>
        <taxon>Bacillaceae</taxon>
        <taxon>Lottiidibacillus</taxon>
    </lineage>
</organism>
<evidence type="ECO:0000313" key="2">
    <source>
        <dbReference type="Proteomes" id="UP000217083"/>
    </source>
</evidence>
<dbReference type="EMBL" id="NPIA01000005">
    <property type="protein sequence ID" value="OZM56687.1"/>
    <property type="molecule type" value="Genomic_DNA"/>
</dbReference>
<dbReference type="AlphaFoldDB" id="A0A263BTH7"/>
<dbReference type="RefSeq" id="WP_094925005.1">
    <property type="nucleotide sequence ID" value="NZ_NPIA01000005.1"/>
</dbReference>
<proteinExistence type="predicted"/>
<reference evidence="1 2" key="2">
    <citation type="submission" date="2017-09" db="EMBL/GenBank/DDBJ databases">
        <title>Bacillus patelloidae sp. nov., isolated from the intestinal tract of a marine limpet.</title>
        <authorList>
            <person name="Liu R."/>
            <person name="Dong C."/>
            <person name="Shao Z."/>
        </authorList>
    </citation>
    <scope>NUCLEOTIDE SEQUENCE [LARGE SCALE GENOMIC DNA]</scope>
    <source>
        <strain evidence="1 2">SA5d-4</strain>
    </source>
</reference>
<dbReference type="InterPro" id="IPR011990">
    <property type="entry name" value="TPR-like_helical_dom_sf"/>
</dbReference>
<protein>
    <submittedName>
        <fullName evidence="1">Uncharacterized protein</fullName>
    </submittedName>
</protein>
<dbReference type="SUPFAM" id="SSF48452">
    <property type="entry name" value="TPR-like"/>
    <property type="match status" value="1"/>
</dbReference>